<reference evidence="3 4" key="1">
    <citation type="submission" date="2008-03" db="EMBL/GenBank/DDBJ databases">
        <title>Complete sequence of chromosome of Methylobacterium radiotolerans JCM 2831.</title>
        <authorList>
            <consortium name="US DOE Joint Genome Institute"/>
            <person name="Copeland A."/>
            <person name="Lucas S."/>
            <person name="Lapidus A."/>
            <person name="Glavina del Rio T."/>
            <person name="Dalin E."/>
            <person name="Tice H."/>
            <person name="Bruce D."/>
            <person name="Goodwin L."/>
            <person name="Pitluck S."/>
            <person name="Kiss H."/>
            <person name="Brettin T."/>
            <person name="Detter J.C."/>
            <person name="Han C."/>
            <person name="Kuske C.R."/>
            <person name="Schmutz J."/>
            <person name="Larimer F."/>
            <person name="Land M."/>
            <person name="Hauser L."/>
            <person name="Kyrpides N."/>
            <person name="Mikhailova N."/>
            <person name="Marx C.J."/>
            <person name="Richardson P."/>
        </authorList>
    </citation>
    <scope>NUCLEOTIDE SEQUENCE [LARGE SCALE GENOMIC DNA]</scope>
    <source>
        <strain evidence="4">ATCC 27329 / DSM 1819 / JCM 2831 / NBRC 15690 / NCIMB 10815 / 0-1</strain>
    </source>
</reference>
<dbReference type="AlphaFoldDB" id="B1M217"/>
<dbReference type="CDD" id="cd03360">
    <property type="entry name" value="LbH_AT_putative"/>
    <property type="match status" value="1"/>
</dbReference>
<dbReference type="SUPFAM" id="SSF51161">
    <property type="entry name" value="Trimeric LpxA-like enzymes"/>
    <property type="match status" value="1"/>
</dbReference>
<dbReference type="Gene3D" id="2.160.10.10">
    <property type="entry name" value="Hexapeptide repeat proteins"/>
    <property type="match status" value="1"/>
</dbReference>
<dbReference type="PATRIC" id="fig|426355.14.peg.1234"/>
<evidence type="ECO:0000313" key="3">
    <source>
        <dbReference type="EMBL" id="ACB23202.1"/>
    </source>
</evidence>
<evidence type="ECO:0000256" key="1">
    <source>
        <dbReference type="ARBA" id="ARBA00007274"/>
    </source>
</evidence>
<dbReference type="InterPro" id="IPR050179">
    <property type="entry name" value="Trans_hexapeptide_repeat"/>
</dbReference>
<protein>
    <submittedName>
        <fullName evidence="3">Putative acetyltransferase</fullName>
    </submittedName>
</protein>
<organism evidence="3 4">
    <name type="scientific">Methylobacterium radiotolerans (strain ATCC 27329 / DSM 1819 / JCM 2831 / NBRC 15690 / NCIMB 10815 / 0-1)</name>
    <dbReference type="NCBI Taxonomy" id="426355"/>
    <lineage>
        <taxon>Bacteria</taxon>
        <taxon>Pseudomonadati</taxon>
        <taxon>Pseudomonadota</taxon>
        <taxon>Alphaproteobacteria</taxon>
        <taxon>Hyphomicrobiales</taxon>
        <taxon>Methylobacteriaceae</taxon>
        <taxon>Methylobacterium</taxon>
    </lineage>
</organism>
<keyword evidence="3" id="KW-0808">Transferase</keyword>
<dbReference type="RefSeq" id="WP_012318191.1">
    <property type="nucleotide sequence ID" value="NC_010505.1"/>
</dbReference>
<sequence>MTGPGQRLALIGGGGFSKEIAEIARALGHTVEDTYSTSPEVQVGRHRGYLDALLADRAEFDGVVLAVGGVSRRAIRARAELIAWLDRHGLPCPALVSPRAIVSPDVAIGAGAFVAHGVIVNADARLGRFCVLNSAAIVGHDTVVGDNTTISPGAFVGGRCTIGADSLVGPLAKVLQGLTLGQGVTVGMGCNVLRALPDDATIWPRADIVAPAPKPAGQA</sequence>
<dbReference type="KEGG" id="mrd:Mrad2831_1195"/>
<feature type="active site" description="Proton acceptor" evidence="2">
    <location>
        <position position="140"/>
    </location>
</feature>
<dbReference type="InterPro" id="IPR011004">
    <property type="entry name" value="Trimer_LpxA-like_sf"/>
</dbReference>
<dbReference type="GeneID" id="6137213"/>
<feature type="site" description="Increases basicity of active site His" evidence="2">
    <location>
        <position position="141"/>
    </location>
</feature>
<proteinExistence type="inferred from homology"/>
<dbReference type="OrthoDB" id="9815592at2"/>
<dbReference type="HOGENOM" id="CLU_081811_2_3_5"/>
<dbReference type="GO" id="GO:0016740">
    <property type="term" value="F:transferase activity"/>
    <property type="evidence" value="ECO:0007669"/>
    <property type="project" value="UniProtKB-KW"/>
</dbReference>
<dbReference type="Proteomes" id="UP000006589">
    <property type="component" value="Chromosome"/>
</dbReference>
<dbReference type="PANTHER" id="PTHR43300">
    <property type="entry name" value="ACETYLTRANSFERASE"/>
    <property type="match status" value="1"/>
</dbReference>
<dbReference type="InterPro" id="IPR020019">
    <property type="entry name" value="AcTrfase_PglD-like"/>
</dbReference>
<comment type="similarity">
    <text evidence="1">Belongs to the transferase hexapeptide repeat family.</text>
</comment>
<accession>B1M217</accession>
<name>B1M217_METRJ</name>
<gene>
    <name evidence="3" type="ordered locus">Mrad2831_1195</name>
</gene>
<dbReference type="STRING" id="426355.Mrad2831_1195"/>
<evidence type="ECO:0000313" key="4">
    <source>
        <dbReference type="Proteomes" id="UP000006589"/>
    </source>
</evidence>
<dbReference type="eggNOG" id="COG0110">
    <property type="taxonomic scope" value="Bacteria"/>
</dbReference>
<evidence type="ECO:0000256" key="2">
    <source>
        <dbReference type="PIRSR" id="PIRSR620019-1"/>
    </source>
</evidence>
<dbReference type="EMBL" id="CP001001">
    <property type="protein sequence ID" value="ACB23202.1"/>
    <property type="molecule type" value="Genomic_DNA"/>
</dbReference>
<dbReference type="PANTHER" id="PTHR43300:SF7">
    <property type="entry name" value="UDP-N-ACETYLBACILLOSAMINE N-ACETYLTRANSFERASE"/>
    <property type="match status" value="1"/>
</dbReference>